<dbReference type="Gene3D" id="3.20.20.330">
    <property type="entry name" value="Homocysteine-binding-like domain"/>
    <property type="match status" value="1"/>
</dbReference>
<feature type="region of interest" description="Disordered" evidence="6">
    <location>
        <begin position="98"/>
        <end position="118"/>
    </location>
</feature>
<dbReference type="Proteomes" id="UP000077266">
    <property type="component" value="Unassembled WGS sequence"/>
</dbReference>
<feature type="binding site" evidence="5">
    <location>
        <position position="394"/>
    </location>
    <ligand>
        <name>Zn(2+)</name>
        <dbReference type="ChEBI" id="CHEBI:29105"/>
    </ligand>
</feature>
<dbReference type="PANTHER" id="PTHR46015">
    <property type="entry name" value="ZGC:172121"/>
    <property type="match status" value="1"/>
</dbReference>
<dbReference type="GO" id="GO:0008898">
    <property type="term" value="F:S-adenosylmethionine-homocysteine S-methyltransferase activity"/>
    <property type="evidence" value="ECO:0007669"/>
    <property type="project" value="TreeGrafter"/>
</dbReference>
<proteinExistence type="predicted"/>
<protein>
    <submittedName>
        <fullName evidence="8">Homocysteine S-methyltransferase</fullName>
    </submittedName>
</protein>
<reference evidence="8 9" key="1">
    <citation type="journal article" date="2016" name="Mol. Biol. Evol.">
        <title>Comparative Genomics of Early-Diverging Mushroom-Forming Fungi Provides Insights into the Origins of Lignocellulose Decay Capabilities.</title>
        <authorList>
            <person name="Nagy L.G."/>
            <person name="Riley R."/>
            <person name="Tritt A."/>
            <person name="Adam C."/>
            <person name="Daum C."/>
            <person name="Floudas D."/>
            <person name="Sun H."/>
            <person name="Yadav J.S."/>
            <person name="Pangilinan J."/>
            <person name="Larsson K.H."/>
            <person name="Matsuura K."/>
            <person name="Barry K."/>
            <person name="Labutti K."/>
            <person name="Kuo R."/>
            <person name="Ohm R.A."/>
            <person name="Bhattacharya S.S."/>
            <person name="Shirouzu T."/>
            <person name="Yoshinaga Y."/>
            <person name="Martin F.M."/>
            <person name="Grigoriev I.V."/>
            <person name="Hibbett D.S."/>
        </authorList>
    </citation>
    <scope>NUCLEOTIDE SEQUENCE [LARGE SCALE GENOMIC DNA]</scope>
    <source>
        <strain evidence="8 9">HHB12029</strain>
    </source>
</reference>
<name>A0A165P9A7_EXIGL</name>
<dbReference type="SUPFAM" id="SSF82282">
    <property type="entry name" value="Homocysteine S-methyltransferase"/>
    <property type="match status" value="1"/>
</dbReference>
<evidence type="ECO:0000256" key="2">
    <source>
        <dbReference type="ARBA" id="ARBA00022679"/>
    </source>
</evidence>
<feature type="domain" description="Hcy-binding" evidence="7">
    <location>
        <begin position="1"/>
        <end position="409"/>
    </location>
</feature>
<evidence type="ECO:0000313" key="9">
    <source>
        <dbReference type="Proteomes" id="UP000077266"/>
    </source>
</evidence>
<evidence type="ECO:0000313" key="8">
    <source>
        <dbReference type="EMBL" id="KZW01832.1"/>
    </source>
</evidence>
<evidence type="ECO:0000259" key="7">
    <source>
        <dbReference type="PROSITE" id="PS50970"/>
    </source>
</evidence>
<dbReference type="Pfam" id="PF02574">
    <property type="entry name" value="S-methyl_trans"/>
    <property type="match status" value="1"/>
</dbReference>
<organism evidence="8 9">
    <name type="scientific">Exidia glandulosa HHB12029</name>
    <dbReference type="NCBI Taxonomy" id="1314781"/>
    <lineage>
        <taxon>Eukaryota</taxon>
        <taxon>Fungi</taxon>
        <taxon>Dikarya</taxon>
        <taxon>Basidiomycota</taxon>
        <taxon>Agaricomycotina</taxon>
        <taxon>Agaricomycetes</taxon>
        <taxon>Auriculariales</taxon>
        <taxon>Exidiaceae</taxon>
        <taxon>Exidia</taxon>
    </lineage>
</organism>
<feature type="compositionally biased region" description="Polar residues" evidence="6">
    <location>
        <begin position="107"/>
        <end position="118"/>
    </location>
</feature>
<feature type="binding site" evidence="5">
    <location>
        <position position="395"/>
    </location>
    <ligand>
        <name>Zn(2+)</name>
        <dbReference type="ChEBI" id="CHEBI:29105"/>
    </ligand>
</feature>
<dbReference type="PROSITE" id="PS50970">
    <property type="entry name" value="HCY"/>
    <property type="match status" value="1"/>
</dbReference>
<keyword evidence="3 5" id="KW-0479">Metal-binding</keyword>
<evidence type="ECO:0000256" key="6">
    <source>
        <dbReference type="SAM" id="MobiDB-lite"/>
    </source>
</evidence>
<keyword evidence="1 5" id="KW-0489">Methyltransferase</keyword>
<keyword evidence="4 5" id="KW-0862">Zinc</keyword>
<dbReference type="InterPro" id="IPR036589">
    <property type="entry name" value="HCY_dom_sf"/>
</dbReference>
<dbReference type="InterPro" id="IPR051486">
    <property type="entry name" value="Hcy_S-methyltransferase"/>
</dbReference>
<keyword evidence="9" id="KW-1185">Reference proteome</keyword>
<dbReference type="GO" id="GO:0033528">
    <property type="term" value="P:S-methylmethionine cycle"/>
    <property type="evidence" value="ECO:0007669"/>
    <property type="project" value="TreeGrafter"/>
</dbReference>
<dbReference type="GO" id="GO:0009086">
    <property type="term" value="P:methionine biosynthetic process"/>
    <property type="evidence" value="ECO:0007669"/>
    <property type="project" value="TreeGrafter"/>
</dbReference>
<comment type="cofactor">
    <cofactor evidence="5">
        <name>Zn(2+)</name>
        <dbReference type="ChEBI" id="CHEBI:29105"/>
    </cofactor>
</comment>
<gene>
    <name evidence="8" type="ORF">EXIGLDRAFT_760434</name>
</gene>
<feature type="binding site" evidence="5">
    <location>
        <position position="287"/>
    </location>
    <ligand>
        <name>Zn(2+)</name>
        <dbReference type="ChEBI" id="CHEBI:29105"/>
    </ligand>
</feature>
<evidence type="ECO:0000256" key="5">
    <source>
        <dbReference type="PROSITE-ProRule" id="PRU00333"/>
    </source>
</evidence>
<accession>A0A165P9A7</accession>
<dbReference type="InParanoid" id="A0A165P9A7"/>
<evidence type="ECO:0000256" key="4">
    <source>
        <dbReference type="ARBA" id="ARBA00022833"/>
    </source>
</evidence>
<dbReference type="GO" id="GO:0046872">
    <property type="term" value="F:metal ion binding"/>
    <property type="evidence" value="ECO:0007669"/>
    <property type="project" value="UniProtKB-KW"/>
</dbReference>
<dbReference type="PANTHER" id="PTHR46015:SF1">
    <property type="entry name" value="HOMOCYSTEINE S-METHYLTRANSFERASE-LIKE ISOFORM 1"/>
    <property type="match status" value="1"/>
</dbReference>
<keyword evidence="2 5" id="KW-0808">Transferase</keyword>
<dbReference type="GO" id="GO:0032259">
    <property type="term" value="P:methylation"/>
    <property type="evidence" value="ECO:0007669"/>
    <property type="project" value="UniProtKB-KW"/>
</dbReference>
<sequence length="413" mass="43545">MTITILDGGLGTSLSGIADTSPLWSGAFVRDAPTNLSRTHSDFIEAGARIIQTATYQISYATGERAGLTRGETEALMREAVLLAASLVRGCGQPVRGDAACEPPNNPSASDVYSSAPEPTTTGVEVALSLGPYGATLSPSCEFTGVYPPPFGSSPAAEAEAEDALTHWHLERLRVCASDANTWEAIDIIAFETIPLLCEMRAVRRAMGILLSELQDGSHSNGDHDDATSKSDYVRLGGKKWWISCTFPGPDARLPDPTASAGVGDIVLAVLGEQHGMPRPSGIGINCTPSSAIVALARELSIAVVDTVRVQGLRSSPPGSAVMEDTPLSWTFPWIILYPNGGEYSLSESRWLPNNSQTWASAVALAARAAEATLEHSQQHSRCRDSPRIIAGGCCNTSPADIEALACLLRSNA</sequence>
<dbReference type="FunCoup" id="A0A165P9A7">
    <property type="interactions" value="19"/>
</dbReference>
<dbReference type="STRING" id="1314781.A0A165P9A7"/>
<dbReference type="AlphaFoldDB" id="A0A165P9A7"/>
<dbReference type="OrthoDB" id="261426at2759"/>
<dbReference type="InterPro" id="IPR003726">
    <property type="entry name" value="HCY_dom"/>
</dbReference>
<evidence type="ECO:0000256" key="1">
    <source>
        <dbReference type="ARBA" id="ARBA00022603"/>
    </source>
</evidence>
<evidence type="ECO:0000256" key="3">
    <source>
        <dbReference type="ARBA" id="ARBA00022723"/>
    </source>
</evidence>
<dbReference type="EMBL" id="KV425891">
    <property type="protein sequence ID" value="KZW01832.1"/>
    <property type="molecule type" value="Genomic_DNA"/>
</dbReference>